<feature type="compositionally biased region" description="Polar residues" evidence="1">
    <location>
        <begin position="378"/>
        <end position="426"/>
    </location>
</feature>
<accession>A0A9P0A518</accession>
<feature type="compositionally biased region" description="Polar residues" evidence="1">
    <location>
        <begin position="452"/>
        <end position="464"/>
    </location>
</feature>
<name>A0A9P0A518_BEMTA</name>
<feature type="compositionally biased region" description="Polar residues" evidence="1">
    <location>
        <begin position="26"/>
        <end position="37"/>
    </location>
</feature>
<dbReference type="AlphaFoldDB" id="A0A9P0A518"/>
<organism evidence="3 4">
    <name type="scientific">Bemisia tabaci</name>
    <name type="common">Sweetpotato whitefly</name>
    <name type="synonym">Aleurodes tabaci</name>
    <dbReference type="NCBI Taxonomy" id="7038"/>
    <lineage>
        <taxon>Eukaryota</taxon>
        <taxon>Metazoa</taxon>
        <taxon>Ecdysozoa</taxon>
        <taxon>Arthropoda</taxon>
        <taxon>Hexapoda</taxon>
        <taxon>Insecta</taxon>
        <taxon>Pterygota</taxon>
        <taxon>Neoptera</taxon>
        <taxon>Paraneoptera</taxon>
        <taxon>Hemiptera</taxon>
        <taxon>Sternorrhyncha</taxon>
        <taxon>Aleyrodoidea</taxon>
        <taxon>Aleyrodidae</taxon>
        <taxon>Aleyrodinae</taxon>
        <taxon>Bemisia</taxon>
    </lineage>
</organism>
<gene>
    <name evidence="3" type="ORF">BEMITA_LOCUS3672</name>
</gene>
<feature type="compositionally biased region" description="Polar residues" evidence="1">
    <location>
        <begin position="476"/>
        <end position="492"/>
    </location>
</feature>
<feature type="compositionally biased region" description="Polar residues" evidence="1">
    <location>
        <begin position="207"/>
        <end position="218"/>
    </location>
</feature>
<feature type="compositionally biased region" description="Polar residues" evidence="1">
    <location>
        <begin position="305"/>
        <end position="354"/>
    </location>
</feature>
<feature type="region of interest" description="Disordered" evidence="1">
    <location>
        <begin position="21"/>
        <end position="510"/>
    </location>
</feature>
<protein>
    <submittedName>
        <fullName evidence="3">Uncharacterized protein</fullName>
    </submittedName>
</protein>
<feature type="compositionally biased region" description="Low complexity" evidence="1">
    <location>
        <begin position="110"/>
        <end position="125"/>
    </location>
</feature>
<dbReference type="Proteomes" id="UP001152759">
    <property type="component" value="Chromosome 2"/>
</dbReference>
<evidence type="ECO:0000313" key="4">
    <source>
        <dbReference type="Proteomes" id="UP001152759"/>
    </source>
</evidence>
<feature type="compositionally biased region" description="Pro residues" evidence="1">
    <location>
        <begin position="66"/>
        <end position="78"/>
    </location>
</feature>
<keyword evidence="2" id="KW-0732">Signal</keyword>
<reference evidence="3" key="1">
    <citation type="submission" date="2021-12" db="EMBL/GenBank/DDBJ databases">
        <authorList>
            <person name="King R."/>
        </authorList>
    </citation>
    <scope>NUCLEOTIDE SEQUENCE</scope>
</reference>
<evidence type="ECO:0000313" key="3">
    <source>
        <dbReference type="EMBL" id="CAH0384340.1"/>
    </source>
</evidence>
<feature type="signal peptide" evidence="2">
    <location>
        <begin position="1"/>
        <end position="19"/>
    </location>
</feature>
<keyword evidence="4" id="KW-1185">Reference proteome</keyword>
<feature type="compositionally biased region" description="Polar residues" evidence="1">
    <location>
        <begin position="139"/>
        <end position="150"/>
    </location>
</feature>
<evidence type="ECO:0000256" key="1">
    <source>
        <dbReference type="SAM" id="MobiDB-lite"/>
    </source>
</evidence>
<sequence>MKAIVVFYIFLCYQDHLEAKPGIPTQKPTLKGSSIVSTHHDHKPSNALKSGQVGSAVVDKAKTAPSTPPPPPIKPPIPADNTLCFSPHTKSDNNHQGGKNPQNLRESNFNSANSSQKIQQNNSQKADQKHLANVEASKNAPSKVTHTANQKHTEPANAKGSPSKQPQKGSQNQANVANSPPKQSQTGKVSKDVATSKMAGPKDPHSSKSFQAPKTSGKNLKRSVPPKAPVQKMTQSAVRDKPMKAVLQSPAEAKQTSPPKNKTLVGIENVSQKSEQAGKPFNSTGFKSIPTVKPTNHVLGDQSDKNNLNSKPKQAQSSNKSENLTSPKTASPMQTASSHGLTNGSTSKTLNSKITPPPEGKKVDGSGAQTLAAKPNAAASQNLVSSSAVRPNLAAQNPHAQSIKNTAVKNGQTKAAIIQNPQNSRTVAAKPPQPKTSPVKRSSDDKYFSGPRKNNLNGKTNSKNIVPRSPIPGGSPTHTATQMAGSKSTQSKPVKRVKKSNEKRPYQRYHHDKRAVGRQVAAQPKLSQFRVITPAETPGKRFKKSIEASPGELLYAWNHPFNELVYDPVVKRARRSVGSDLQHRVWENDFRGVKVAIGKRSVNEALNLLENPGVDVASLSNFHRSHEPATGFQQRKQRAIPGSSLEARKKLQRLKTNAIPEDLFYSLKKPLVDSPSANLALHPDRKPRGMAGAEVEERLESPATFFKNLHRSSTPIRPSPEELNENFWVRQI</sequence>
<proteinExistence type="predicted"/>
<feature type="chain" id="PRO_5040149220" evidence="2">
    <location>
        <begin position="20"/>
        <end position="732"/>
    </location>
</feature>
<evidence type="ECO:0000256" key="2">
    <source>
        <dbReference type="SAM" id="SignalP"/>
    </source>
</evidence>
<feature type="compositionally biased region" description="Polar residues" evidence="1">
    <location>
        <begin position="94"/>
        <end position="109"/>
    </location>
</feature>
<feature type="compositionally biased region" description="Polar residues" evidence="1">
    <location>
        <begin position="160"/>
        <end position="188"/>
    </location>
</feature>
<feature type="compositionally biased region" description="Polar residues" evidence="1">
    <location>
        <begin position="269"/>
        <end position="286"/>
    </location>
</feature>
<dbReference type="EMBL" id="OU963863">
    <property type="protein sequence ID" value="CAH0384340.1"/>
    <property type="molecule type" value="Genomic_DNA"/>
</dbReference>